<organism evidence="1 2">
    <name type="scientific">Cymbomonas tetramitiformis</name>
    <dbReference type="NCBI Taxonomy" id="36881"/>
    <lineage>
        <taxon>Eukaryota</taxon>
        <taxon>Viridiplantae</taxon>
        <taxon>Chlorophyta</taxon>
        <taxon>Pyramimonadophyceae</taxon>
        <taxon>Pyramimonadales</taxon>
        <taxon>Pyramimonadaceae</taxon>
        <taxon>Cymbomonas</taxon>
    </lineage>
</organism>
<name>A0AAE0FQJ3_9CHLO</name>
<gene>
    <name evidence="1" type="ORF">CYMTET_27358</name>
</gene>
<dbReference type="AlphaFoldDB" id="A0AAE0FQJ3"/>
<accession>A0AAE0FQJ3</accession>
<evidence type="ECO:0000313" key="2">
    <source>
        <dbReference type="Proteomes" id="UP001190700"/>
    </source>
</evidence>
<evidence type="ECO:0000313" key="1">
    <source>
        <dbReference type="EMBL" id="KAK3263863.1"/>
    </source>
</evidence>
<reference evidence="1 2" key="1">
    <citation type="journal article" date="2015" name="Genome Biol. Evol.">
        <title>Comparative Genomics of a Bacterivorous Green Alga Reveals Evolutionary Causalities and Consequences of Phago-Mixotrophic Mode of Nutrition.</title>
        <authorList>
            <person name="Burns J.A."/>
            <person name="Paasch A."/>
            <person name="Narechania A."/>
            <person name="Kim E."/>
        </authorList>
    </citation>
    <scope>NUCLEOTIDE SEQUENCE [LARGE SCALE GENOMIC DNA]</scope>
    <source>
        <strain evidence="1 2">PLY_AMNH</strain>
    </source>
</reference>
<comment type="caution">
    <text evidence="1">The sequence shown here is derived from an EMBL/GenBank/DDBJ whole genome shotgun (WGS) entry which is preliminary data.</text>
</comment>
<dbReference type="EMBL" id="LGRX02014984">
    <property type="protein sequence ID" value="KAK3263863.1"/>
    <property type="molecule type" value="Genomic_DNA"/>
</dbReference>
<sequence length="92" mass="10538">MLRRLVTRFEPRNLKTRDFVVVALLIVTSTTFFQAHSNSSWMPGGGRRRSWPHALPPQYPIFRNGFVGSGAGRTWINYSHMAMIEVTKCSQL</sequence>
<proteinExistence type="predicted"/>
<protein>
    <submittedName>
        <fullName evidence="1">Uncharacterized protein</fullName>
    </submittedName>
</protein>
<keyword evidence="2" id="KW-1185">Reference proteome</keyword>
<dbReference type="Proteomes" id="UP001190700">
    <property type="component" value="Unassembled WGS sequence"/>
</dbReference>